<dbReference type="SMART" id="SM00458">
    <property type="entry name" value="RICIN"/>
    <property type="match status" value="2"/>
</dbReference>
<dbReference type="InterPro" id="IPR000772">
    <property type="entry name" value="Ricin_B_lectin"/>
</dbReference>
<dbReference type="Pfam" id="PF00652">
    <property type="entry name" value="Ricin_B_lectin"/>
    <property type="match status" value="1"/>
</dbReference>
<dbReference type="GO" id="GO:0016020">
    <property type="term" value="C:membrane"/>
    <property type="evidence" value="ECO:0007669"/>
    <property type="project" value="UniProtKB-SubCell"/>
</dbReference>
<feature type="region of interest" description="Disordered" evidence="6">
    <location>
        <begin position="35"/>
        <end position="58"/>
    </location>
</feature>
<evidence type="ECO:0000313" key="9">
    <source>
        <dbReference type="EMBL" id="TDU91615.1"/>
    </source>
</evidence>
<dbReference type="PANTHER" id="PTHR21419:SF23">
    <property type="entry name" value="PROTEIN DEFECTIVE IN EXINE FORMATION 1"/>
    <property type="match status" value="1"/>
</dbReference>
<feature type="signal peptide" evidence="7">
    <location>
        <begin position="1"/>
        <end position="28"/>
    </location>
</feature>
<dbReference type="Pfam" id="PF13517">
    <property type="entry name" value="FG-GAP_3"/>
    <property type="match status" value="1"/>
</dbReference>
<evidence type="ECO:0000313" key="10">
    <source>
        <dbReference type="Proteomes" id="UP000295151"/>
    </source>
</evidence>
<evidence type="ECO:0000256" key="1">
    <source>
        <dbReference type="ARBA" id="ARBA00004167"/>
    </source>
</evidence>
<feature type="chain" id="PRO_5020186517" evidence="7">
    <location>
        <begin position="29"/>
        <end position="1355"/>
    </location>
</feature>
<dbReference type="EMBL" id="SOCE01000001">
    <property type="protein sequence ID" value="TDU91615.1"/>
    <property type="molecule type" value="Genomic_DNA"/>
</dbReference>
<name>A0A4R7TH66_9ACTN</name>
<accession>A0A4R7TH66</accession>
<feature type="domain" description="Ricin B lectin" evidence="8">
    <location>
        <begin position="1051"/>
        <end position="1200"/>
    </location>
</feature>
<dbReference type="CDD" id="cd00161">
    <property type="entry name" value="beta-trefoil_Ricin-like"/>
    <property type="match status" value="2"/>
</dbReference>
<dbReference type="Proteomes" id="UP000295151">
    <property type="component" value="Unassembled WGS sequence"/>
</dbReference>
<dbReference type="PANTHER" id="PTHR21419">
    <property type="match status" value="1"/>
</dbReference>
<evidence type="ECO:0000259" key="8">
    <source>
        <dbReference type="SMART" id="SM00458"/>
    </source>
</evidence>
<comment type="caution">
    <text evidence="9">The sequence shown here is derived from an EMBL/GenBank/DDBJ whole genome shotgun (WGS) entry which is preliminary data.</text>
</comment>
<dbReference type="InterPro" id="IPR013517">
    <property type="entry name" value="FG-GAP"/>
</dbReference>
<gene>
    <name evidence="9" type="ORF">EV138_5224</name>
</gene>
<dbReference type="SUPFAM" id="SSF50370">
    <property type="entry name" value="Ricin B-like lectins"/>
    <property type="match status" value="2"/>
</dbReference>
<feature type="domain" description="Ricin B lectin" evidence="8">
    <location>
        <begin position="1212"/>
        <end position="1353"/>
    </location>
</feature>
<protein>
    <submittedName>
        <fullName evidence="9">VCBS repeat protein</fullName>
    </submittedName>
</protein>
<dbReference type="InterPro" id="IPR035992">
    <property type="entry name" value="Ricin_B-like_lectins"/>
</dbReference>
<sequence>MIGGSGRRKTALLAALTTLVMLPVPVAAAQQSAGGSAEASSARTEPDDAAAEARKSGHDVELTALRSETSQVFVQPSGEHRLEQYAYPVRARKGTGWSPIDTTLRVGADGTVRPVAVAMDLSLSAGGSGPLVALGQGAAQVRMGWQGKLPKPVLSGDTATYRAVLPGVDLLVRATSTGFSEVLAVKDRSAAMNPALRQIRFPVSAGAGLRLATGGDGTTTAKDAHGRVVFTAGGAMMWDSTARGTATAMSGSSGSRQARMATSLAGGALVIKPDQGLLTSPTARFPLYLDPSMTSGEYRWTHVNRAHTDTSYWNYDRDEGAKVGNAWDDPGNNMYRSLFQFSTEQISGAQVIGASFDIVLDHSPTGTSTPTRLWQTKEIDPAVPLRWMDTEQNGFWIRYLNAEASGHARTNAGEPDMTMAFSSDDLKAQAQVIATARTGFMTLGLRAPNEEDESQWKRFHAETARLVVVYNNAPLAPAKVNFDRPLPCGTATAPTMVGTTRPSFAAVATDPDGDNLVSRLLIRRASDDQLVYQSDAGSTNSGAAFAWPQVPSGALTDGMPYYFTARSDDKVDGDGIDAGPESGRCYFSIDSVKPARPVMSSTDFPDGSPAIPVGTPGIITLRPAASDTDVAEFLYGFDSGKVSLRIKAGADGTARLPVTLWPDTPGGARTKRLYVKAVDRAGNVGPVTPARDLSALPGPAQVPHVRGDVNGDGRADVTTIVDQGNGRTAVWNVPSSSSGFFTGSMAWDSGANGGFPLYRTKPVQGDFDGDGRTDLVLFREEAGHRIGLYSLKTDGNRFDAASDPLWNSGTAGWPLSSARVISGDVNADQSTDIVVQLNNGNGTWKALVFLGGHLGSPVEWLSSPSVGGDWSQTTPLLADVDGDGRSDLVSMRNAGGCRTVTEVYRSSGTAFASTPAILLDSGPGGYCWDRSKPAVGDVDGDGKDDLVAMYDTSAATAGMSVKIFRSTGSALVTTDGWSDTGRFDPVKTTLVVGDFTLDRKADVGLVSALDGGGREVFSLVSNGTGFAAPVSGWREAAVGAVTGPKFAIENRTYELVSRSSGRCLEIAGASQAITEVAQQWDCFGGLHQRFRLDQVAGTEQYEAHTVHANGSTRDGKARCLDVQDRNTGENVTVFQYTCNGTSNQQLLLDYVEGSSYDTVVRLKFAHSGKCGGIAGGDTANGAKFVQQSCTSATSQQWYLRPALNTPQLDGRYRIQTVMPKPPGVTEPFVLDVKDCNPALGLRTWDWIPSSGCQKWNIKPLGDDVYQITNANDGQALDVDGCSPNKEAPVIELAVNGDDDCQRWRVEPAADGSYSIQQVKTGYSLDIPGCSDQKVDHLITWSYWNGPCQRWKLDKF</sequence>
<keyword evidence="2" id="KW-0812">Transmembrane</keyword>
<reference evidence="9 10" key="1">
    <citation type="submission" date="2019-03" db="EMBL/GenBank/DDBJ databases">
        <title>Genomic Encyclopedia of Type Strains, Phase III (KMG-III): the genomes of soil and plant-associated and newly described type strains.</title>
        <authorList>
            <person name="Whitman W."/>
        </authorList>
    </citation>
    <scope>NUCLEOTIDE SEQUENCE [LARGE SCALE GENOMIC DNA]</scope>
    <source>
        <strain evidence="9 10">VKM Ac-2575</strain>
    </source>
</reference>
<dbReference type="Gene3D" id="2.80.10.50">
    <property type="match status" value="2"/>
</dbReference>
<keyword evidence="5" id="KW-0472">Membrane</keyword>
<dbReference type="RefSeq" id="WP_166678677.1">
    <property type="nucleotide sequence ID" value="NZ_SOCE01000001.1"/>
</dbReference>
<evidence type="ECO:0000256" key="5">
    <source>
        <dbReference type="ARBA" id="ARBA00023136"/>
    </source>
</evidence>
<dbReference type="PROSITE" id="PS50231">
    <property type="entry name" value="RICIN_B_LECTIN"/>
    <property type="match status" value="2"/>
</dbReference>
<keyword evidence="3 7" id="KW-0732">Signal</keyword>
<dbReference type="InterPro" id="IPR028994">
    <property type="entry name" value="Integrin_alpha_N"/>
</dbReference>
<dbReference type="Gene3D" id="2.40.128.340">
    <property type="match status" value="2"/>
</dbReference>
<keyword evidence="10" id="KW-1185">Reference proteome</keyword>
<evidence type="ECO:0000256" key="2">
    <source>
        <dbReference type="ARBA" id="ARBA00022692"/>
    </source>
</evidence>
<evidence type="ECO:0000256" key="7">
    <source>
        <dbReference type="SAM" id="SignalP"/>
    </source>
</evidence>
<evidence type="ECO:0000256" key="6">
    <source>
        <dbReference type="SAM" id="MobiDB-lite"/>
    </source>
</evidence>
<evidence type="ECO:0000256" key="3">
    <source>
        <dbReference type="ARBA" id="ARBA00022729"/>
    </source>
</evidence>
<keyword evidence="4" id="KW-1133">Transmembrane helix</keyword>
<proteinExistence type="predicted"/>
<evidence type="ECO:0000256" key="4">
    <source>
        <dbReference type="ARBA" id="ARBA00022989"/>
    </source>
</evidence>
<dbReference type="Pfam" id="PF14200">
    <property type="entry name" value="RicinB_lectin_2"/>
    <property type="match status" value="2"/>
</dbReference>
<organism evidence="9 10">
    <name type="scientific">Kribbella voronezhensis</name>
    <dbReference type="NCBI Taxonomy" id="2512212"/>
    <lineage>
        <taxon>Bacteria</taxon>
        <taxon>Bacillati</taxon>
        <taxon>Actinomycetota</taxon>
        <taxon>Actinomycetes</taxon>
        <taxon>Propionibacteriales</taxon>
        <taxon>Kribbellaceae</taxon>
        <taxon>Kribbella</taxon>
    </lineage>
</organism>
<dbReference type="InterPro" id="IPR045232">
    <property type="entry name" value="FAM234"/>
</dbReference>
<comment type="subcellular location">
    <subcellularLocation>
        <location evidence="1">Membrane</location>
        <topology evidence="1">Single-pass membrane protein</topology>
    </subcellularLocation>
</comment>
<dbReference type="SUPFAM" id="SSF69318">
    <property type="entry name" value="Integrin alpha N-terminal domain"/>
    <property type="match status" value="1"/>
</dbReference>